<sequence>MAYCPSGDALMKKPIAMIVLLAAVAACWYGWQHWRPQGQDAGVFYGNIDVRQVSLAFEGSGRVAQVDAEEGDRVQPGQVLAVLDTRTLALQADQAAAQLRVQEENLRRLKNGARPAEIAQARSRLAAAQADAQRARREQARLERIATASAGAVSVQDVDRARSAARVAQAAVKERQDALALVQEGARREEIDAADAQVAAARAQLALLRHQLDQGELRAPVTAVVRSRLLEPGDMASPQRPVLALAVTSPKWARIYVDESSLGQVKPGQAAQLSVDSMPGRTLAGRVGYISSVAEFTPKSVQTEVLRTSLVYEVRVLVDDPDDALRLGQPVTVRLESGTADRNHEGG</sequence>
<evidence type="ECO:0000259" key="6">
    <source>
        <dbReference type="Pfam" id="PF25954"/>
    </source>
</evidence>
<dbReference type="Pfam" id="PF25954">
    <property type="entry name" value="Beta-barrel_RND_2"/>
    <property type="match status" value="1"/>
</dbReference>
<evidence type="ECO:0000256" key="1">
    <source>
        <dbReference type="ARBA" id="ARBA00004196"/>
    </source>
</evidence>
<dbReference type="SUPFAM" id="SSF111369">
    <property type="entry name" value="HlyD-like secretion proteins"/>
    <property type="match status" value="2"/>
</dbReference>
<comment type="caution">
    <text evidence="7">The sequence shown here is derived from an EMBL/GenBank/DDBJ whole genome shotgun (WGS) entry which is preliminary data.</text>
</comment>
<dbReference type="GO" id="GO:0030313">
    <property type="term" value="C:cell envelope"/>
    <property type="evidence" value="ECO:0007669"/>
    <property type="project" value="UniProtKB-SubCell"/>
</dbReference>
<dbReference type="InterPro" id="IPR058792">
    <property type="entry name" value="Beta-barrel_RND_2"/>
</dbReference>
<keyword evidence="4" id="KW-0472">Membrane</keyword>
<evidence type="ECO:0000313" key="7">
    <source>
        <dbReference type="EMBL" id="EFV95409.1"/>
    </source>
</evidence>
<dbReference type="Proteomes" id="UP000011021">
    <property type="component" value="Unassembled WGS sequence"/>
</dbReference>
<proteinExistence type="predicted"/>
<gene>
    <name evidence="7" type="ORF">HMPREF0551_0897</name>
</gene>
<evidence type="ECO:0000256" key="3">
    <source>
        <dbReference type="SAM" id="Coils"/>
    </source>
</evidence>
<dbReference type="PANTHER" id="PTHR32347:SF23">
    <property type="entry name" value="BLL5650 PROTEIN"/>
    <property type="match status" value="1"/>
</dbReference>
<dbReference type="eggNOG" id="COG1566">
    <property type="taxonomic scope" value="Bacteria"/>
</dbReference>
<feature type="transmembrane region" description="Helical" evidence="4">
    <location>
        <begin position="15"/>
        <end position="31"/>
    </location>
</feature>
<protein>
    <submittedName>
        <fullName evidence="7">Auxiliary transport protein, membrane fusion protein (MFP) family protein</fullName>
    </submittedName>
</protein>
<reference evidence="7 8" key="1">
    <citation type="submission" date="2010-12" db="EMBL/GenBank/DDBJ databases">
        <authorList>
            <person name="Muzny D."/>
            <person name="Qin X."/>
            <person name="Deng J."/>
            <person name="Jiang H."/>
            <person name="Liu Y."/>
            <person name="Qu J."/>
            <person name="Song X.-Z."/>
            <person name="Zhang L."/>
            <person name="Thornton R."/>
            <person name="Coyle M."/>
            <person name="Francisco L."/>
            <person name="Jackson L."/>
            <person name="Javaid M."/>
            <person name="Korchina V."/>
            <person name="Kovar C."/>
            <person name="Mata R."/>
            <person name="Mathew T."/>
            <person name="Ngo R."/>
            <person name="Nguyen L."/>
            <person name="Nguyen N."/>
            <person name="Okwuonu G."/>
            <person name="Ongeri F."/>
            <person name="Pham C."/>
            <person name="Simmons D."/>
            <person name="Wilczek-Boney K."/>
            <person name="Hale W."/>
            <person name="Jakkamsetti A."/>
            <person name="Pham P."/>
            <person name="Ruth R."/>
            <person name="San Lucas F."/>
            <person name="Warren J."/>
            <person name="Zhang J."/>
            <person name="Zhao Z."/>
            <person name="Zhou C."/>
            <person name="Zhu D."/>
            <person name="Lee S."/>
            <person name="Bess C."/>
            <person name="Blankenburg K."/>
            <person name="Forbes L."/>
            <person name="Fu Q."/>
            <person name="Gubbala S."/>
            <person name="Hirani K."/>
            <person name="Jayaseelan J.C."/>
            <person name="Lara F."/>
            <person name="Munidasa M."/>
            <person name="Palculict T."/>
            <person name="Patil S."/>
            <person name="Pu L.-L."/>
            <person name="Saada N."/>
            <person name="Tang L."/>
            <person name="Weissenberger G."/>
            <person name="Zhu Y."/>
            <person name="Hemphill L."/>
            <person name="Shang Y."/>
            <person name="Youmans B."/>
            <person name="Ayvaz T."/>
            <person name="Ross M."/>
            <person name="Santibanez J."/>
            <person name="Aqrawi P."/>
            <person name="Gross S."/>
            <person name="Joshi V."/>
            <person name="Fowler G."/>
            <person name="Nazareth L."/>
            <person name="Reid J."/>
            <person name="Worley K."/>
            <person name="Petrosino J."/>
            <person name="Highlander S."/>
            <person name="Gibbs R."/>
        </authorList>
    </citation>
    <scope>NUCLEOTIDE SEQUENCE [LARGE SCALE GENOMIC DNA]</scope>
    <source>
        <strain evidence="7 8">ATCC 51599</strain>
    </source>
</reference>
<keyword evidence="4" id="KW-0812">Transmembrane</keyword>
<dbReference type="Pfam" id="PF25881">
    <property type="entry name" value="HH_YBHG"/>
    <property type="match status" value="1"/>
</dbReference>
<evidence type="ECO:0000256" key="2">
    <source>
        <dbReference type="ARBA" id="ARBA00023054"/>
    </source>
</evidence>
<feature type="domain" description="CusB-like beta-barrel" evidence="6">
    <location>
        <begin position="252"/>
        <end position="337"/>
    </location>
</feature>
<feature type="coiled-coil region" evidence="3">
    <location>
        <begin position="92"/>
        <end position="145"/>
    </location>
</feature>
<name>E7RVS6_9BURK</name>
<dbReference type="HOGENOM" id="CLU_018816_6_3_4"/>
<keyword evidence="8" id="KW-1185">Reference proteome</keyword>
<dbReference type="Gene3D" id="2.40.50.100">
    <property type="match status" value="1"/>
</dbReference>
<dbReference type="Gene3D" id="2.40.30.170">
    <property type="match status" value="1"/>
</dbReference>
<dbReference type="PANTHER" id="PTHR32347">
    <property type="entry name" value="EFFLUX SYSTEM COMPONENT YKNX-RELATED"/>
    <property type="match status" value="1"/>
</dbReference>
<feature type="domain" description="YbhG-like alpha-helical hairpin" evidence="5">
    <location>
        <begin position="84"/>
        <end position="213"/>
    </location>
</feature>
<accession>E7RVS6</accession>
<dbReference type="EMBL" id="AEQP01000003">
    <property type="protein sequence ID" value="EFV95409.1"/>
    <property type="molecule type" value="Genomic_DNA"/>
</dbReference>
<keyword evidence="2 3" id="KW-0175">Coiled coil</keyword>
<dbReference type="AlphaFoldDB" id="E7RVS6"/>
<evidence type="ECO:0000313" key="8">
    <source>
        <dbReference type="Proteomes" id="UP000011021"/>
    </source>
</evidence>
<dbReference type="STRING" id="887898.HMPREF0551_0897"/>
<evidence type="ECO:0000256" key="4">
    <source>
        <dbReference type="SAM" id="Phobius"/>
    </source>
</evidence>
<dbReference type="InterPro" id="IPR050465">
    <property type="entry name" value="UPF0194_transport"/>
</dbReference>
<feature type="coiled-coil region" evidence="3">
    <location>
        <begin position="191"/>
        <end position="218"/>
    </location>
</feature>
<organism evidence="7 8">
    <name type="scientific">Lautropia mirabilis ATCC 51599</name>
    <dbReference type="NCBI Taxonomy" id="887898"/>
    <lineage>
        <taxon>Bacteria</taxon>
        <taxon>Pseudomonadati</taxon>
        <taxon>Pseudomonadota</taxon>
        <taxon>Betaproteobacteria</taxon>
        <taxon>Burkholderiales</taxon>
        <taxon>Burkholderiaceae</taxon>
        <taxon>Lautropia</taxon>
    </lineage>
</organism>
<evidence type="ECO:0000259" key="5">
    <source>
        <dbReference type="Pfam" id="PF25881"/>
    </source>
</evidence>
<comment type="subcellular location">
    <subcellularLocation>
        <location evidence="1">Cell envelope</location>
    </subcellularLocation>
</comment>
<dbReference type="InterPro" id="IPR059052">
    <property type="entry name" value="HH_YbhG-like"/>
</dbReference>
<keyword evidence="4" id="KW-1133">Transmembrane helix</keyword>